<evidence type="ECO:0000256" key="3">
    <source>
        <dbReference type="ARBA" id="ARBA00022989"/>
    </source>
</evidence>
<feature type="transmembrane region" description="Helical" evidence="5">
    <location>
        <begin position="267"/>
        <end position="284"/>
    </location>
</feature>
<protein>
    <submittedName>
        <fullName evidence="6">Prenyltransferase</fullName>
    </submittedName>
</protein>
<dbReference type="Proteomes" id="UP000320176">
    <property type="component" value="Unassembled WGS sequence"/>
</dbReference>
<keyword evidence="2 5" id="KW-0812">Transmembrane</keyword>
<proteinExistence type="predicted"/>
<dbReference type="OrthoDB" id="242980at2"/>
<feature type="transmembrane region" description="Helical" evidence="5">
    <location>
        <begin position="109"/>
        <end position="133"/>
    </location>
</feature>
<feature type="transmembrane region" description="Helical" evidence="5">
    <location>
        <begin position="145"/>
        <end position="164"/>
    </location>
</feature>
<dbReference type="Pfam" id="PF01040">
    <property type="entry name" value="UbiA"/>
    <property type="match status" value="1"/>
</dbReference>
<feature type="transmembrane region" description="Helical" evidence="5">
    <location>
        <begin position="237"/>
        <end position="255"/>
    </location>
</feature>
<dbReference type="GO" id="GO:0016020">
    <property type="term" value="C:membrane"/>
    <property type="evidence" value="ECO:0007669"/>
    <property type="project" value="UniProtKB-SubCell"/>
</dbReference>
<accession>A0A5C5ZZR0</accession>
<comment type="subcellular location">
    <subcellularLocation>
        <location evidence="1">Membrane</location>
        <topology evidence="1">Multi-pass membrane protein</topology>
    </subcellularLocation>
</comment>
<evidence type="ECO:0000313" key="6">
    <source>
        <dbReference type="EMBL" id="TWT92438.1"/>
    </source>
</evidence>
<keyword evidence="3 5" id="KW-1133">Transmembrane helix</keyword>
<reference evidence="6 7" key="1">
    <citation type="submission" date="2019-02" db="EMBL/GenBank/DDBJ databases">
        <title>Deep-cultivation of Planctomycetes and their phenomic and genomic characterization uncovers novel biology.</title>
        <authorList>
            <person name="Wiegand S."/>
            <person name="Jogler M."/>
            <person name="Boedeker C."/>
            <person name="Pinto D."/>
            <person name="Vollmers J."/>
            <person name="Rivas-Marin E."/>
            <person name="Kohn T."/>
            <person name="Peeters S.H."/>
            <person name="Heuer A."/>
            <person name="Rast P."/>
            <person name="Oberbeckmann S."/>
            <person name="Bunk B."/>
            <person name="Jeske O."/>
            <person name="Meyerdierks A."/>
            <person name="Storesund J.E."/>
            <person name="Kallscheuer N."/>
            <person name="Luecker S."/>
            <person name="Lage O.M."/>
            <person name="Pohl T."/>
            <person name="Merkel B.J."/>
            <person name="Hornburger P."/>
            <person name="Mueller R.-W."/>
            <person name="Bruemmer F."/>
            <person name="Labrenz M."/>
            <person name="Spormann A.M."/>
            <person name="Op Den Camp H."/>
            <person name="Overmann J."/>
            <person name="Amann R."/>
            <person name="Jetten M.S.M."/>
            <person name="Mascher T."/>
            <person name="Medema M.H."/>
            <person name="Devos D.P."/>
            <person name="Kaster A.-K."/>
            <person name="Ovreas L."/>
            <person name="Rohde M."/>
            <person name="Galperin M.Y."/>
            <person name="Jogler C."/>
        </authorList>
    </citation>
    <scope>NUCLEOTIDE SEQUENCE [LARGE SCALE GENOMIC DNA]</scope>
    <source>
        <strain evidence="6 7">Pla52n</strain>
    </source>
</reference>
<dbReference type="EMBL" id="SJPN01000011">
    <property type="protein sequence ID" value="TWT92438.1"/>
    <property type="molecule type" value="Genomic_DNA"/>
</dbReference>
<keyword evidence="4 5" id="KW-0472">Membrane</keyword>
<dbReference type="GO" id="GO:0016765">
    <property type="term" value="F:transferase activity, transferring alkyl or aryl (other than methyl) groups"/>
    <property type="evidence" value="ECO:0007669"/>
    <property type="project" value="InterPro"/>
</dbReference>
<keyword evidence="7" id="KW-1185">Reference proteome</keyword>
<organism evidence="6 7">
    <name type="scientific">Stieleria varia</name>
    <dbReference type="NCBI Taxonomy" id="2528005"/>
    <lineage>
        <taxon>Bacteria</taxon>
        <taxon>Pseudomonadati</taxon>
        <taxon>Planctomycetota</taxon>
        <taxon>Planctomycetia</taxon>
        <taxon>Pirellulales</taxon>
        <taxon>Pirellulaceae</taxon>
        <taxon>Stieleria</taxon>
    </lineage>
</organism>
<dbReference type="RefSeq" id="WP_146523224.1">
    <property type="nucleotide sequence ID" value="NZ_CP151726.1"/>
</dbReference>
<gene>
    <name evidence="6" type="ORF">Pla52n_63120</name>
</gene>
<name>A0A5C5ZZR0_9BACT</name>
<evidence type="ECO:0000256" key="4">
    <source>
        <dbReference type="ARBA" id="ARBA00023136"/>
    </source>
</evidence>
<dbReference type="AlphaFoldDB" id="A0A5C5ZZR0"/>
<sequence length="292" mass="32994">MTERSTTRRVISECVQVIKVARPGFWPTHLWFYVLPLATREMFHSPAFWLGCTYVCFPLGLLLYGWNDLGDVASDSINDRKDSWLFGARPDATIRRHLPAWIAAVQVPFVIAMCWLGGAKMLLWFAGVVLVNWTYNTLRFKSKPVLDLLNQSGYLLIFVLASWLCGVPQINAAAMVFSMLFAMQSHLFGQLMDLDADLAAGRRSTAVMIGAIPAKLLLVAIMLCEVAIAAAFFRSPIVAWFMACGATFFALDTAFGPKRYPVWFTKAFFVLWNLIVIVTMHWVWQYGLFLLD</sequence>
<evidence type="ECO:0000256" key="2">
    <source>
        <dbReference type="ARBA" id="ARBA00022692"/>
    </source>
</evidence>
<keyword evidence="6" id="KW-0808">Transferase</keyword>
<comment type="caution">
    <text evidence="6">The sequence shown here is derived from an EMBL/GenBank/DDBJ whole genome shotgun (WGS) entry which is preliminary data.</text>
</comment>
<evidence type="ECO:0000256" key="5">
    <source>
        <dbReference type="SAM" id="Phobius"/>
    </source>
</evidence>
<evidence type="ECO:0000313" key="7">
    <source>
        <dbReference type="Proteomes" id="UP000320176"/>
    </source>
</evidence>
<feature type="transmembrane region" description="Helical" evidence="5">
    <location>
        <begin position="209"/>
        <end position="231"/>
    </location>
</feature>
<evidence type="ECO:0000256" key="1">
    <source>
        <dbReference type="ARBA" id="ARBA00004141"/>
    </source>
</evidence>
<feature type="transmembrane region" description="Helical" evidence="5">
    <location>
        <begin position="47"/>
        <end position="66"/>
    </location>
</feature>
<dbReference type="InterPro" id="IPR000537">
    <property type="entry name" value="UbiA_prenyltransferase"/>
</dbReference>